<dbReference type="EMBL" id="AYZI01000009">
    <property type="protein sequence ID" value="KRM90206.1"/>
    <property type="molecule type" value="Genomic_DNA"/>
</dbReference>
<evidence type="ECO:0000313" key="3">
    <source>
        <dbReference type="Proteomes" id="UP000051586"/>
    </source>
</evidence>
<dbReference type="Proteomes" id="UP000051586">
    <property type="component" value="Unassembled WGS sequence"/>
</dbReference>
<feature type="transmembrane region" description="Helical" evidence="1">
    <location>
        <begin position="248"/>
        <end position="267"/>
    </location>
</feature>
<dbReference type="STRING" id="1423745.GCA_001311215_01403"/>
<feature type="transmembrane region" description="Helical" evidence="1">
    <location>
        <begin position="287"/>
        <end position="306"/>
    </location>
</feature>
<organism evidence="2 3">
    <name type="scientific">Fructilactobacillus florum DSM 22689 = JCM 16035</name>
    <dbReference type="NCBI Taxonomy" id="1423745"/>
    <lineage>
        <taxon>Bacteria</taxon>
        <taxon>Bacillati</taxon>
        <taxon>Bacillota</taxon>
        <taxon>Bacilli</taxon>
        <taxon>Lactobacillales</taxon>
        <taxon>Lactobacillaceae</taxon>
        <taxon>Fructilactobacillus</taxon>
    </lineage>
</organism>
<feature type="transmembrane region" description="Helical" evidence="1">
    <location>
        <begin position="29"/>
        <end position="46"/>
    </location>
</feature>
<feature type="transmembrane region" description="Helical" evidence="1">
    <location>
        <begin position="370"/>
        <end position="387"/>
    </location>
</feature>
<dbReference type="AlphaFoldDB" id="A0A0R2CEM6"/>
<sequence>MTNIIISTLLLITFLAFIYYIMKGGNLTVGFFIMAVLWSVIGLIPFNTVMQKVIAEPALNYGPTIIYIIFGSWFGRVLVETGIAGSISAQTEKVGRKAPILATIMIVLVTVLIFSSAYGVGSVMAIGVILIPILLSIGVPKRLAIPIFTMAIGGAMYLNVVLFNQIKAFFPSVSYSGKYLMFGITAMLVQTVGIIIFILIHRRQIKGGAIEELAEAKAGAPAVPRVNPITYVIPLLPVIFNLVFKWDAIPALLLSTLIALLLTGKMKTFHGLVDFVNQTTVRAVNDIAGLIIFLLALIMFVGAATINVPHFKGLIEVILPHNPLILALLFAVLAPLALFRGPLHVWGAGAATASVLAATGYFNPMFLLPLFYTVSIMAVSIDLTQSWNTWALTYSKLSSKEYLKTGVPVMWIITAVNVMLVYVFFGH</sequence>
<evidence type="ECO:0000313" key="2">
    <source>
        <dbReference type="EMBL" id="KRM90206.1"/>
    </source>
</evidence>
<feature type="transmembrane region" description="Helical" evidence="1">
    <location>
        <begin position="100"/>
        <end position="117"/>
    </location>
</feature>
<keyword evidence="1" id="KW-0812">Transmembrane</keyword>
<feature type="transmembrane region" description="Helical" evidence="1">
    <location>
        <begin position="58"/>
        <end position="79"/>
    </location>
</feature>
<gene>
    <name evidence="2" type="ORF">FC87_GL001285</name>
</gene>
<keyword evidence="1" id="KW-1133">Transmembrane helix</keyword>
<proteinExistence type="predicted"/>
<dbReference type="PATRIC" id="fig|1423745.4.peg.1351"/>
<accession>A0A0R2CEM6</accession>
<feature type="transmembrane region" description="Helical" evidence="1">
    <location>
        <begin position="318"/>
        <end position="339"/>
    </location>
</feature>
<feature type="transmembrane region" description="Helical" evidence="1">
    <location>
        <begin position="6"/>
        <end position="22"/>
    </location>
</feature>
<feature type="transmembrane region" description="Helical" evidence="1">
    <location>
        <begin position="123"/>
        <end position="140"/>
    </location>
</feature>
<keyword evidence="1" id="KW-0472">Membrane</keyword>
<name>A0A0R2CEM6_9LACO</name>
<feature type="transmembrane region" description="Helical" evidence="1">
    <location>
        <begin position="179"/>
        <end position="200"/>
    </location>
</feature>
<evidence type="ECO:0008006" key="4">
    <source>
        <dbReference type="Google" id="ProtNLM"/>
    </source>
</evidence>
<feature type="transmembrane region" description="Helical" evidence="1">
    <location>
        <begin position="407"/>
        <end position="425"/>
    </location>
</feature>
<dbReference type="RefSeq" id="WP_035422147.1">
    <property type="nucleotide sequence ID" value="NZ_AYZI01000009.1"/>
</dbReference>
<comment type="caution">
    <text evidence="2">The sequence shown here is derived from an EMBL/GenBank/DDBJ whole genome shotgun (WGS) entry which is preliminary data.</text>
</comment>
<reference evidence="2 3" key="1">
    <citation type="journal article" date="2015" name="Genome Announc.">
        <title>Expanding the biotechnology potential of lactobacilli through comparative genomics of 213 strains and associated genera.</title>
        <authorList>
            <person name="Sun Z."/>
            <person name="Harris H.M."/>
            <person name="McCann A."/>
            <person name="Guo C."/>
            <person name="Argimon S."/>
            <person name="Zhang W."/>
            <person name="Yang X."/>
            <person name="Jeffery I.B."/>
            <person name="Cooney J.C."/>
            <person name="Kagawa T.F."/>
            <person name="Liu W."/>
            <person name="Song Y."/>
            <person name="Salvetti E."/>
            <person name="Wrobel A."/>
            <person name="Rasinkangas P."/>
            <person name="Parkhill J."/>
            <person name="Rea M.C."/>
            <person name="O'Sullivan O."/>
            <person name="Ritari J."/>
            <person name="Douillard F.P."/>
            <person name="Paul Ross R."/>
            <person name="Yang R."/>
            <person name="Briner A.E."/>
            <person name="Felis G.E."/>
            <person name="de Vos W.M."/>
            <person name="Barrangou R."/>
            <person name="Klaenhammer T.R."/>
            <person name="Caufield P.W."/>
            <person name="Cui Y."/>
            <person name="Zhang H."/>
            <person name="O'Toole P.W."/>
        </authorList>
    </citation>
    <scope>NUCLEOTIDE SEQUENCE [LARGE SCALE GENOMIC DNA]</scope>
    <source>
        <strain evidence="2 3">DSM 22689</strain>
    </source>
</reference>
<evidence type="ECO:0000256" key="1">
    <source>
        <dbReference type="SAM" id="Phobius"/>
    </source>
</evidence>
<feature type="transmembrane region" description="Helical" evidence="1">
    <location>
        <begin position="147"/>
        <end position="167"/>
    </location>
</feature>
<protein>
    <recommendedName>
        <fullName evidence="4">Gluconate:proton symporter</fullName>
    </recommendedName>
</protein>